<keyword evidence="5" id="KW-0460">Magnesium</keyword>
<dbReference type="GO" id="GO:0000010">
    <property type="term" value="F:heptaprenyl diphosphate synthase activity"/>
    <property type="evidence" value="ECO:0007669"/>
    <property type="project" value="UniProtKB-EC"/>
</dbReference>
<evidence type="ECO:0000256" key="6">
    <source>
        <dbReference type="RuleBase" id="RU004466"/>
    </source>
</evidence>
<reference evidence="7 8" key="1">
    <citation type="journal article" date="2012" name="BMC Genomics">
        <title>Genome-guided analysis of physiological and morphological traits of the fermentative acetate oxidizer Thermacetogenium phaeum.</title>
        <authorList>
            <person name="Oehler D."/>
            <person name="Poehlein A."/>
            <person name="Leimbach A."/>
            <person name="Muller N."/>
            <person name="Daniel R."/>
            <person name="Gottschalk G."/>
            <person name="Schink B."/>
        </authorList>
    </citation>
    <scope>NUCLEOTIDE SEQUENCE [LARGE SCALE GENOMIC DNA]</scope>
    <source>
        <strain evidence="8">ATCC BAA-254 / DSM 26808 / PB</strain>
    </source>
</reference>
<evidence type="ECO:0000256" key="3">
    <source>
        <dbReference type="ARBA" id="ARBA00022679"/>
    </source>
</evidence>
<evidence type="ECO:0000256" key="1">
    <source>
        <dbReference type="ARBA" id="ARBA00001946"/>
    </source>
</evidence>
<dbReference type="InterPro" id="IPR008949">
    <property type="entry name" value="Isoprenoid_synthase_dom_sf"/>
</dbReference>
<proteinExistence type="inferred from homology"/>
<dbReference type="SFLD" id="SFLDS00005">
    <property type="entry name" value="Isoprenoid_Synthase_Type_I"/>
    <property type="match status" value="1"/>
</dbReference>
<keyword evidence="3 6" id="KW-0808">Transferase</keyword>
<dbReference type="OrthoDB" id="9805316at2"/>
<comment type="similarity">
    <text evidence="2 6">Belongs to the FPP/GGPP synthase family.</text>
</comment>
<dbReference type="Gene3D" id="1.10.600.10">
    <property type="entry name" value="Farnesyl Diphosphate Synthase"/>
    <property type="match status" value="1"/>
</dbReference>
<dbReference type="eggNOG" id="COG0142">
    <property type="taxonomic scope" value="Bacteria"/>
</dbReference>
<dbReference type="CDD" id="cd00685">
    <property type="entry name" value="Trans_IPPS_HT"/>
    <property type="match status" value="1"/>
</dbReference>
<dbReference type="KEGG" id="tpz:Tph_c01890"/>
<keyword evidence="4" id="KW-0479">Metal-binding</keyword>
<dbReference type="Pfam" id="PF00348">
    <property type="entry name" value="polyprenyl_synt"/>
    <property type="match status" value="1"/>
</dbReference>
<evidence type="ECO:0000313" key="8">
    <source>
        <dbReference type="Proteomes" id="UP000000467"/>
    </source>
</evidence>
<dbReference type="HOGENOM" id="CLU_014015_2_0_9"/>
<dbReference type="PROSITE" id="PS00723">
    <property type="entry name" value="POLYPRENYL_SYNTHASE_1"/>
    <property type="match status" value="1"/>
</dbReference>
<dbReference type="RefSeq" id="WP_015049357.1">
    <property type="nucleotide sequence ID" value="NC_018870.1"/>
</dbReference>
<dbReference type="EMBL" id="CP003732">
    <property type="protein sequence ID" value="AFV10437.1"/>
    <property type="molecule type" value="Genomic_DNA"/>
</dbReference>
<protein>
    <submittedName>
        <fullName evidence="7">Heptaprenyl diphosphate synthase component 2</fullName>
        <ecNumber evidence="7">2.5.1.30</ecNumber>
    </submittedName>
</protein>
<gene>
    <name evidence="7" type="primary">hepT1</name>
    <name evidence="7" type="ordered locus">Tph_c01890</name>
</gene>
<name>K4LEC8_THEPS</name>
<dbReference type="GO" id="GO:0008299">
    <property type="term" value="P:isoprenoid biosynthetic process"/>
    <property type="evidence" value="ECO:0007669"/>
    <property type="project" value="InterPro"/>
</dbReference>
<dbReference type="InterPro" id="IPR000092">
    <property type="entry name" value="Polyprenyl_synt"/>
</dbReference>
<evidence type="ECO:0000313" key="7">
    <source>
        <dbReference type="EMBL" id="AFV10437.1"/>
    </source>
</evidence>
<organism evidence="7 8">
    <name type="scientific">Thermacetogenium phaeum (strain ATCC BAA-254 / DSM 26808 / PB)</name>
    <dbReference type="NCBI Taxonomy" id="1089553"/>
    <lineage>
        <taxon>Bacteria</taxon>
        <taxon>Bacillati</taxon>
        <taxon>Bacillota</taxon>
        <taxon>Clostridia</taxon>
        <taxon>Thermoanaerobacterales</taxon>
        <taxon>Thermoanaerobacteraceae</taxon>
        <taxon>Thermacetogenium</taxon>
    </lineage>
</organism>
<dbReference type="PANTHER" id="PTHR12001">
    <property type="entry name" value="GERANYLGERANYL PYROPHOSPHATE SYNTHASE"/>
    <property type="match status" value="1"/>
</dbReference>
<dbReference type="InterPro" id="IPR033749">
    <property type="entry name" value="Polyprenyl_synt_CS"/>
</dbReference>
<dbReference type="SFLD" id="SFLDG01017">
    <property type="entry name" value="Polyprenyl_Transferase_Like"/>
    <property type="match status" value="1"/>
</dbReference>
<dbReference type="STRING" id="1089553.Tph_c01890"/>
<dbReference type="EC" id="2.5.1.30" evidence="7"/>
<comment type="cofactor">
    <cofactor evidence="1">
        <name>Mg(2+)</name>
        <dbReference type="ChEBI" id="CHEBI:18420"/>
    </cofactor>
</comment>
<dbReference type="PROSITE" id="PS00444">
    <property type="entry name" value="POLYPRENYL_SYNTHASE_2"/>
    <property type="match status" value="1"/>
</dbReference>
<evidence type="ECO:0000256" key="2">
    <source>
        <dbReference type="ARBA" id="ARBA00006706"/>
    </source>
</evidence>
<sequence>MTSLVWQQELNLSPVLQKVERQILEITAGHNKTLGGLAARIIEAGGKRLRPLLVLLSGWKEQQDWEPLVDVAVAAELIHTASLIHDDIIDNAGKRRGLPTINSTRGNQTAVLAGDYLFARAFSLLSGRRTWRALPLMVEAIEAMCEGAIEEMATLFDHTQTEEDYLSRIYKKTASLVAACCGAGAEVGGAPPEVVHARKEFGRNLGLAFQIVDDLLDFSADEQTIGKPAGCDLIQGILTLPVIYLLQNPQCGGSIREIIAGRRCTPADFAYIKKAALETAALKRAYMKAREFQERALACLASFPPGPVRAAFERIAELVTTRKS</sequence>
<evidence type="ECO:0000256" key="5">
    <source>
        <dbReference type="ARBA" id="ARBA00022842"/>
    </source>
</evidence>
<keyword evidence="8" id="KW-1185">Reference proteome</keyword>
<dbReference type="SUPFAM" id="SSF48576">
    <property type="entry name" value="Terpenoid synthases"/>
    <property type="match status" value="1"/>
</dbReference>
<dbReference type="Proteomes" id="UP000000467">
    <property type="component" value="Chromosome"/>
</dbReference>
<dbReference type="AlphaFoldDB" id="K4LEC8"/>
<dbReference type="PANTHER" id="PTHR12001:SF69">
    <property type="entry name" value="ALL TRANS-POLYPRENYL-DIPHOSPHATE SYNTHASE PDSS1"/>
    <property type="match status" value="1"/>
</dbReference>
<dbReference type="GO" id="GO:0046872">
    <property type="term" value="F:metal ion binding"/>
    <property type="evidence" value="ECO:0007669"/>
    <property type="project" value="UniProtKB-KW"/>
</dbReference>
<evidence type="ECO:0000256" key="4">
    <source>
        <dbReference type="ARBA" id="ARBA00022723"/>
    </source>
</evidence>
<accession>K4LEC8</accession>